<evidence type="ECO:0000256" key="1">
    <source>
        <dbReference type="ARBA" id="ARBA00000085"/>
    </source>
</evidence>
<dbReference type="Gene3D" id="1.20.5.1930">
    <property type="match status" value="1"/>
</dbReference>
<dbReference type="InterPro" id="IPR011712">
    <property type="entry name" value="Sig_transdc_His_kin_sub3_dim/P"/>
</dbReference>
<dbReference type="Pfam" id="PF07730">
    <property type="entry name" value="HisKA_3"/>
    <property type="match status" value="1"/>
</dbReference>
<dbReference type="Proteomes" id="UP000316798">
    <property type="component" value="Chromosome"/>
</dbReference>
<evidence type="ECO:0000259" key="10">
    <source>
        <dbReference type="Pfam" id="PF07730"/>
    </source>
</evidence>
<feature type="transmembrane region" description="Helical" evidence="9">
    <location>
        <begin position="175"/>
        <end position="192"/>
    </location>
</feature>
<dbReference type="CDD" id="cd16917">
    <property type="entry name" value="HATPase_UhpB-NarQ-NarX-like"/>
    <property type="match status" value="1"/>
</dbReference>
<feature type="transmembrane region" description="Helical" evidence="9">
    <location>
        <begin position="240"/>
        <end position="263"/>
    </location>
</feature>
<keyword evidence="6 11" id="KW-0418">Kinase</keyword>
<evidence type="ECO:0000313" key="12">
    <source>
        <dbReference type="Proteomes" id="UP000316798"/>
    </source>
</evidence>
<organism evidence="11 12">
    <name type="scientific">Rhodoferax sediminis</name>
    <dbReference type="NCBI Taxonomy" id="2509614"/>
    <lineage>
        <taxon>Bacteria</taxon>
        <taxon>Pseudomonadati</taxon>
        <taxon>Pseudomonadota</taxon>
        <taxon>Betaproteobacteria</taxon>
        <taxon>Burkholderiales</taxon>
        <taxon>Comamonadaceae</taxon>
        <taxon>Rhodoferax</taxon>
    </lineage>
</organism>
<evidence type="ECO:0000256" key="9">
    <source>
        <dbReference type="SAM" id="Phobius"/>
    </source>
</evidence>
<evidence type="ECO:0000256" key="6">
    <source>
        <dbReference type="ARBA" id="ARBA00022777"/>
    </source>
</evidence>
<dbReference type="SUPFAM" id="SSF55874">
    <property type="entry name" value="ATPase domain of HSP90 chaperone/DNA topoisomerase II/histidine kinase"/>
    <property type="match status" value="1"/>
</dbReference>
<dbReference type="GO" id="GO:0000155">
    <property type="term" value="F:phosphorelay sensor kinase activity"/>
    <property type="evidence" value="ECO:0007669"/>
    <property type="project" value="InterPro"/>
</dbReference>
<feature type="transmembrane region" description="Helical" evidence="9">
    <location>
        <begin position="300"/>
        <end position="320"/>
    </location>
</feature>
<protein>
    <recommendedName>
        <fullName evidence="2">histidine kinase</fullName>
        <ecNumber evidence="2">2.7.13.3</ecNumber>
    </recommendedName>
</protein>
<evidence type="ECO:0000256" key="7">
    <source>
        <dbReference type="ARBA" id="ARBA00022840"/>
    </source>
</evidence>
<feature type="transmembrane region" description="Helical" evidence="9">
    <location>
        <begin position="332"/>
        <end position="350"/>
    </location>
</feature>
<dbReference type="EMBL" id="CP035503">
    <property type="protein sequence ID" value="QDL39878.1"/>
    <property type="molecule type" value="Genomic_DNA"/>
</dbReference>
<evidence type="ECO:0000256" key="2">
    <source>
        <dbReference type="ARBA" id="ARBA00012438"/>
    </source>
</evidence>
<evidence type="ECO:0000256" key="5">
    <source>
        <dbReference type="ARBA" id="ARBA00022741"/>
    </source>
</evidence>
<keyword evidence="9" id="KW-1133">Transmembrane helix</keyword>
<keyword evidence="9" id="KW-0472">Membrane</keyword>
<dbReference type="PANTHER" id="PTHR24421">
    <property type="entry name" value="NITRATE/NITRITE SENSOR PROTEIN NARX-RELATED"/>
    <property type="match status" value="1"/>
</dbReference>
<keyword evidence="4" id="KW-0808">Transferase</keyword>
<dbReference type="Gene3D" id="3.30.565.10">
    <property type="entry name" value="Histidine kinase-like ATPase, C-terminal domain"/>
    <property type="match status" value="1"/>
</dbReference>
<gene>
    <name evidence="11" type="ORF">EUB48_18305</name>
</gene>
<dbReference type="GO" id="GO:0005524">
    <property type="term" value="F:ATP binding"/>
    <property type="evidence" value="ECO:0007669"/>
    <property type="project" value="UniProtKB-KW"/>
</dbReference>
<feature type="transmembrane region" description="Helical" evidence="9">
    <location>
        <begin position="362"/>
        <end position="381"/>
    </location>
</feature>
<comment type="catalytic activity">
    <reaction evidence="1">
        <text>ATP + protein L-histidine = ADP + protein N-phospho-L-histidine.</text>
        <dbReference type="EC" id="2.7.13.3"/>
    </reaction>
</comment>
<keyword evidence="3" id="KW-0597">Phosphoprotein</keyword>
<dbReference type="AlphaFoldDB" id="A0A515DHM5"/>
<dbReference type="GO" id="GO:0016020">
    <property type="term" value="C:membrane"/>
    <property type="evidence" value="ECO:0007669"/>
    <property type="project" value="InterPro"/>
</dbReference>
<evidence type="ECO:0000256" key="4">
    <source>
        <dbReference type="ARBA" id="ARBA00022679"/>
    </source>
</evidence>
<evidence type="ECO:0000256" key="3">
    <source>
        <dbReference type="ARBA" id="ARBA00022553"/>
    </source>
</evidence>
<dbReference type="KEGG" id="rhf:EUB48_18305"/>
<accession>A0A515DHM5</accession>
<proteinExistence type="predicted"/>
<dbReference type="PANTHER" id="PTHR24421:SF10">
    <property type="entry name" value="NITRATE_NITRITE SENSOR PROTEIN NARQ"/>
    <property type="match status" value="1"/>
</dbReference>
<feature type="domain" description="Signal transduction histidine kinase subgroup 3 dimerisation and phosphoacceptor" evidence="10">
    <location>
        <begin position="425"/>
        <end position="470"/>
    </location>
</feature>
<dbReference type="GO" id="GO:0046983">
    <property type="term" value="F:protein dimerization activity"/>
    <property type="evidence" value="ECO:0007669"/>
    <property type="project" value="InterPro"/>
</dbReference>
<keyword evidence="5" id="KW-0547">Nucleotide-binding</keyword>
<evidence type="ECO:0000313" key="11">
    <source>
        <dbReference type="EMBL" id="QDL39878.1"/>
    </source>
</evidence>
<keyword evidence="9" id="KW-0812">Transmembrane</keyword>
<dbReference type="OrthoDB" id="9147043at2"/>
<keyword evidence="8" id="KW-0902">Two-component regulatory system</keyword>
<dbReference type="InterPro" id="IPR050482">
    <property type="entry name" value="Sensor_HK_TwoCompSys"/>
</dbReference>
<dbReference type="InterPro" id="IPR036890">
    <property type="entry name" value="HATPase_C_sf"/>
</dbReference>
<evidence type="ECO:0000256" key="8">
    <source>
        <dbReference type="ARBA" id="ARBA00023012"/>
    </source>
</evidence>
<feature type="transmembrane region" description="Helical" evidence="9">
    <location>
        <begin position="275"/>
        <end position="294"/>
    </location>
</feature>
<sequence length="608" mass="66989">MRCVRVLIGLVLLWLGLAWGAGAATLQLREANASITVNGATTQANVALPYNWDRMHRGQPGSATFDVAFSLAEHPSVPYEVYFVRLGNAYEVSLNGTMLERNGNLQAFNSGDYGQVPRTMALPPQLLKKDNLLHIRIRADTGRRGGVPAVVVGPDHEVDALYNAEYRWRVTGSEVVVILSLLVGTMALALWLTQTDPTPSGHLRRDPLYLFAGLAELSWALRVGTVLIEQPPLPWSLWGPLSAMALGGWVCFMVAFCCTAAGWTQHRWATPFFRLLWALLAAGAVLPFLAFALHTPWLLTLWYGSLAAVALPFGIFYCWATMRHPTAMRVPVAVALVLNVAVGLRDWVVFRFTDAFGSNTLTRYSSVVFGLTLGYIVLTRFREVSGQARDLLANLASRVAQKELELAQSYARVEQLARQQERTTERTRILRDMHDGVGSHISAAIRQLQSGKASHDDVLLTLRDSLDQLKLSIDAMNLPPGDVTALLANLRYRLEPRFAASDIELQWDVELLEPLARLDAGAMRQLQFMVFEALSNVLQHAHASRLRIDARQLGAGVQLRIIDNGAGFDVTAPLRKGLLSMHERATAIGATLALDSEPGHTVVEIRLA</sequence>
<dbReference type="EC" id="2.7.13.3" evidence="2"/>
<keyword evidence="12" id="KW-1185">Reference proteome</keyword>
<name>A0A515DHM5_9BURK</name>
<keyword evidence="7" id="KW-0067">ATP-binding</keyword>
<reference evidence="11 12" key="1">
    <citation type="submission" date="2019-01" db="EMBL/GenBank/DDBJ databases">
        <title>Genomic insights into a novel species Rhodoferax sp.</title>
        <authorList>
            <person name="Jin L."/>
        </authorList>
    </citation>
    <scope>NUCLEOTIDE SEQUENCE [LARGE SCALE GENOMIC DNA]</scope>
    <source>
        <strain evidence="11 12">CHu59-6-5</strain>
    </source>
</reference>